<reference evidence="3 4" key="1">
    <citation type="submission" date="2024-10" db="EMBL/GenBank/DDBJ databases">
        <title>Updated reference genomes for cyclostephanoid diatoms.</title>
        <authorList>
            <person name="Roberts W.R."/>
            <person name="Alverson A.J."/>
        </authorList>
    </citation>
    <scope>NUCLEOTIDE SEQUENCE [LARGE SCALE GENOMIC DNA]</scope>
    <source>
        <strain evidence="3 4">AJA232-27</strain>
    </source>
</reference>
<feature type="signal peptide" evidence="1">
    <location>
        <begin position="1"/>
        <end position="21"/>
    </location>
</feature>
<keyword evidence="1" id="KW-0732">Signal</keyword>
<evidence type="ECO:0000256" key="1">
    <source>
        <dbReference type="SAM" id="SignalP"/>
    </source>
</evidence>
<feature type="domain" description="Peptidase M11 gametolysin" evidence="2">
    <location>
        <begin position="191"/>
        <end position="367"/>
    </location>
</feature>
<dbReference type="Pfam" id="PF05548">
    <property type="entry name" value="Peptidase_M11"/>
    <property type="match status" value="1"/>
</dbReference>
<dbReference type="Proteomes" id="UP001530293">
    <property type="component" value="Unassembled WGS sequence"/>
</dbReference>
<dbReference type="Gene3D" id="3.40.390.10">
    <property type="entry name" value="Collagenase (Catalytic Domain)"/>
    <property type="match status" value="1"/>
</dbReference>
<organism evidence="3 4">
    <name type="scientific">Discostella pseudostelligera</name>
    <dbReference type="NCBI Taxonomy" id="259834"/>
    <lineage>
        <taxon>Eukaryota</taxon>
        <taxon>Sar</taxon>
        <taxon>Stramenopiles</taxon>
        <taxon>Ochrophyta</taxon>
        <taxon>Bacillariophyta</taxon>
        <taxon>Coscinodiscophyceae</taxon>
        <taxon>Thalassiosirophycidae</taxon>
        <taxon>Stephanodiscales</taxon>
        <taxon>Stephanodiscaceae</taxon>
        <taxon>Discostella</taxon>
    </lineage>
</organism>
<feature type="chain" id="PRO_5044887704" description="Peptidase M11 gametolysin domain-containing protein" evidence="1">
    <location>
        <begin position="22"/>
        <end position="538"/>
    </location>
</feature>
<dbReference type="InterPro" id="IPR024079">
    <property type="entry name" value="MetalloPept_cat_dom_sf"/>
</dbReference>
<evidence type="ECO:0000259" key="2">
    <source>
        <dbReference type="Pfam" id="PF05548"/>
    </source>
</evidence>
<dbReference type="InterPro" id="IPR008752">
    <property type="entry name" value="Peptidase_M11"/>
</dbReference>
<evidence type="ECO:0000313" key="3">
    <source>
        <dbReference type="EMBL" id="KAL3759922.1"/>
    </source>
</evidence>
<protein>
    <recommendedName>
        <fullName evidence="2">Peptidase M11 gametolysin domain-containing protein</fullName>
    </recommendedName>
</protein>
<evidence type="ECO:0000313" key="4">
    <source>
        <dbReference type="Proteomes" id="UP001530293"/>
    </source>
</evidence>
<name>A0ABD3MCL2_9STRA</name>
<dbReference type="AlphaFoldDB" id="A0ABD3MCL2"/>
<proteinExistence type="predicted"/>
<comment type="caution">
    <text evidence="3">The sequence shown here is derived from an EMBL/GenBank/DDBJ whole genome shotgun (WGS) entry which is preliminary data.</text>
</comment>
<sequence length="538" mass="56592">MKISSYAIVSALLLISDLATASLRGSDTIDRPATTLRILQESVDAIYLLKDTATGNTVGDLDADANRQLHKLQGKSPESTNNIHLPDGTIYEVKNAQAGWAANLVSGTDSIRIPPGAVFSSDGAIDMKGQKPTVVPGNGKGLFGRNLQEDSADSSSGRKLQSGTRTVLAVRVILNDGSYNFASQTGLSDDVFGNGVDPYNLTSHYASCSYNQLIFDKASDRSMTSIPNDGTTAISSGVVDIKVDLSVAAGDSNVRNAVTAKLNSVFGVSSPEQLANHVMHCLPSGVMSGIAYAYINSWNSVYSNEWCNFLSTQMHEIGHNLGYAHSNEGGFTSNDQVGMMGYSYGEDDSPIMCFNAAKSWQSKWYTSKSTVVDPSAGNCFLGNVYGIADYGNAASTTVLVKIDDASATDYYVAFNRQIGINSGTQEAGNQVTVVKAGGEGNSYAESDLVAKLSVGGSWSGLVDGENMIVTVLSINTSSSPGYAQLRISENGNFCGGPPNPTLPPCLASGVIVQCSNTANPKCCSGRCSRRGSTKNTCV</sequence>
<keyword evidence="4" id="KW-1185">Reference proteome</keyword>
<gene>
    <name evidence="3" type="ORF">ACHAWU_007666</name>
</gene>
<dbReference type="SUPFAM" id="SSF55486">
    <property type="entry name" value="Metalloproteases ('zincins'), catalytic domain"/>
    <property type="match status" value="1"/>
</dbReference>
<accession>A0ABD3MCL2</accession>
<dbReference type="EMBL" id="JALLBG020000196">
    <property type="protein sequence ID" value="KAL3759922.1"/>
    <property type="molecule type" value="Genomic_DNA"/>
</dbReference>